<organism evidence="2 3">
    <name type="scientific">Cytospora chrysosperma</name>
    <name type="common">Cytospora canker fungus</name>
    <name type="synonym">Sphaeria chrysosperma</name>
    <dbReference type="NCBI Taxonomy" id="252740"/>
    <lineage>
        <taxon>Eukaryota</taxon>
        <taxon>Fungi</taxon>
        <taxon>Dikarya</taxon>
        <taxon>Ascomycota</taxon>
        <taxon>Pezizomycotina</taxon>
        <taxon>Sordariomycetes</taxon>
        <taxon>Sordariomycetidae</taxon>
        <taxon>Diaporthales</taxon>
        <taxon>Cytosporaceae</taxon>
        <taxon>Cytospora</taxon>
    </lineage>
</organism>
<name>A0A423W5E5_CYTCH</name>
<evidence type="ECO:0000313" key="3">
    <source>
        <dbReference type="Proteomes" id="UP000284375"/>
    </source>
</evidence>
<keyword evidence="3" id="KW-1185">Reference proteome</keyword>
<sequence length="222" mass="24663">MRRIAIIPLLAFAVAALAGPATNGLGIRTHTTDDPTLEQMGFVGPRMNVDSNTALDVPNEPTGNYNTLLKREVLQYGASNPWHDRQFLSIFTHYDAELCGRMCASVTREARPTYPYINDAVPRCNMFVAYELQTRPQNQDELAGKPVSMVCELYSSVWSSHYQNVREVADFVAGQSAMLRPANVSIYDRDDYAYAPICAMRESCGKDYYAGGDCSGWGEGYC</sequence>
<accession>A0A423W5E5</accession>
<feature type="signal peptide" evidence="1">
    <location>
        <begin position="1"/>
        <end position="18"/>
    </location>
</feature>
<protein>
    <submittedName>
        <fullName evidence="2">Uncharacterized protein</fullName>
    </submittedName>
</protein>
<dbReference type="Proteomes" id="UP000284375">
    <property type="component" value="Unassembled WGS sequence"/>
</dbReference>
<dbReference type="AlphaFoldDB" id="A0A423W5E5"/>
<feature type="chain" id="PRO_5019288297" evidence="1">
    <location>
        <begin position="19"/>
        <end position="222"/>
    </location>
</feature>
<dbReference type="EMBL" id="LJZO01000013">
    <property type="protein sequence ID" value="ROV98536.1"/>
    <property type="molecule type" value="Genomic_DNA"/>
</dbReference>
<gene>
    <name evidence="2" type="ORF">VSDG_04222</name>
</gene>
<reference evidence="2 3" key="1">
    <citation type="submission" date="2015-09" db="EMBL/GenBank/DDBJ databases">
        <title>Host preference determinants of Valsa canker pathogens revealed by comparative genomics.</title>
        <authorList>
            <person name="Yin Z."/>
            <person name="Huang L."/>
        </authorList>
    </citation>
    <scope>NUCLEOTIDE SEQUENCE [LARGE SCALE GENOMIC DNA]</scope>
    <source>
        <strain evidence="2 3">YSFL</strain>
    </source>
</reference>
<dbReference type="OrthoDB" id="271448at2759"/>
<keyword evidence="1" id="KW-0732">Signal</keyword>
<comment type="caution">
    <text evidence="2">The sequence shown here is derived from an EMBL/GenBank/DDBJ whole genome shotgun (WGS) entry which is preliminary data.</text>
</comment>
<proteinExistence type="predicted"/>
<evidence type="ECO:0000256" key="1">
    <source>
        <dbReference type="SAM" id="SignalP"/>
    </source>
</evidence>
<evidence type="ECO:0000313" key="2">
    <source>
        <dbReference type="EMBL" id="ROV98536.1"/>
    </source>
</evidence>